<accession>E7GMZ4</accession>
<dbReference type="AlphaFoldDB" id="E7GMZ4"/>
<dbReference type="Pfam" id="PF19880">
    <property type="entry name" value="DUF6353"/>
    <property type="match status" value="1"/>
</dbReference>
<comment type="caution">
    <text evidence="1">The sequence shown here is derived from an EMBL/GenBank/DDBJ whole genome shotgun (WGS) entry which is preliminary data.</text>
</comment>
<dbReference type="EMBL" id="ADLQ01000051">
    <property type="protein sequence ID" value="EGA93882.1"/>
    <property type="molecule type" value="Genomic_DNA"/>
</dbReference>
<proteinExistence type="predicted"/>
<dbReference type="STRING" id="1512.GCA_900049235_02507"/>
<organism evidence="1 2">
    <name type="scientific">Clostridium symbiosum (strain WAL-14163)</name>
    <dbReference type="NCBI Taxonomy" id="742740"/>
    <lineage>
        <taxon>Bacteria</taxon>
        <taxon>Bacillati</taxon>
        <taxon>Bacillota</taxon>
        <taxon>Clostridia</taxon>
        <taxon>Lachnospirales</taxon>
        <taxon>Lachnospiraceae</taxon>
        <taxon>Otoolea</taxon>
    </lineage>
</organism>
<dbReference type="eggNOG" id="ENOG5031HXF">
    <property type="taxonomic scope" value="Bacteria"/>
</dbReference>
<evidence type="ECO:0000313" key="2">
    <source>
        <dbReference type="Proteomes" id="UP000002970"/>
    </source>
</evidence>
<name>E7GMZ4_CLOS6</name>
<dbReference type="InterPro" id="IPR045933">
    <property type="entry name" value="DUF6353"/>
</dbReference>
<gene>
    <name evidence="1" type="ORF">HMPREF9474_02318</name>
</gene>
<dbReference type="Proteomes" id="UP000002970">
    <property type="component" value="Unassembled WGS sequence"/>
</dbReference>
<sequence length="270" mass="30186">MKKPNLQRLAQRSKIYLRKASPTILSGLGAAGVIVTSVLAVRATPKALRKIRADSKTNHDGDPEAYNKLEAVKSAWACYIPAAISGTATIFCIFGANVLNKRQQAALTSAYALLNDSYNNYKDKLKELYGEEAHQKIVDAIAAEKAKDVYITSTGLLRNSSLDFDEHDPNDERLFYDVFSNRYFESSINRVIQAEYHLNRDFVISGYLPVNHFYELLGLAPLESGNSVGWSIDDGLYWIDFNHSKVTLDDGLEVLVIDMDWVPDVGWDAE</sequence>
<evidence type="ECO:0000313" key="1">
    <source>
        <dbReference type="EMBL" id="EGA93882.1"/>
    </source>
</evidence>
<dbReference type="HOGENOM" id="CLU_093793_0_0_9"/>
<reference evidence="1 2" key="1">
    <citation type="submission" date="2010-12" db="EMBL/GenBank/DDBJ databases">
        <title>The Genome Sequence of Clostridium symbiosum strain WAL-14163.</title>
        <authorList>
            <person name="Earl A."/>
            <person name="Ward D."/>
            <person name="Feldgarden M."/>
            <person name="Gevers D."/>
            <person name="Finegold S.M."/>
            <person name="Summanen P.H."/>
            <person name="Molitoris D.R."/>
            <person name="Vaisanen M.L."/>
            <person name="Daigneault M."/>
            <person name="Young S.K."/>
            <person name="Zeng Q."/>
            <person name="Gargeya S."/>
            <person name="Fitzgerald M."/>
            <person name="Haas B."/>
            <person name="Abouelleil A."/>
            <person name="Alvarado L."/>
            <person name="Arachchi H.M."/>
            <person name="Berlin A."/>
            <person name="Brown A."/>
            <person name="Chapman S.B."/>
            <person name="Chen Z."/>
            <person name="Dunbar C."/>
            <person name="Freedman E."/>
            <person name="Gearin G."/>
            <person name="Gellesch M."/>
            <person name="Goldberg J."/>
            <person name="Griggs A."/>
            <person name="Gujja S."/>
            <person name="Heilman E."/>
            <person name="Heiman D."/>
            <person name="Howarth C."/>
            <person name="Larson L."/>
            <person name="Lui A."/>
            <person name="MacDonald P.J.P."/>
            <person name="Mehta T."/>
            <person name="Montmayeur A."/>
            <person name="Murphy C."/>
            <person name="Neiman D."/>
            <person name="Pearson M."/>
            <person name="Priest M."/>
            <person name="Roberts A."/>
            <person name="Saif S."/>
            <person name="Shea T."/>
            <person name="Shenoy N."/>
            <person name="Sisk P."/>
            <person name="Stolte C."/>
            <person name="Sykes S."/>
            <person name="White J."/>
            <person name="Yandava C."/>
            <person name="Nusbaum C."/>
            <person name="Birren B."/>
        </authorList>
    </citation>
    <scope>NUCLEOTIDE SEQUENCE [LARGE SCALE GENOMIC DNA]</scope>
    <source>
        <strain evidence="1 2">WAL-14163</strain>
    </source>
</reference>
<dbReference type="RefSeq" id="WP_003500605.1">
    <property type="nucleotide sequence ID" value="NZ_GL834310.1"/>
</dbReference>
<protein>
    <submittedName>
        <fullName evidence="1">Uncharacterized protein</fullName>
    </submittedName>
</protein>
<keyword evidence="2" id="KW-1185">Reference proteome</keyword>